<dbReference type="Pfam" id="PF13646">
    <property type="entry name" value="HEAT_2"/>
    <property type="match status" value="1"/>
</dbReference>
<accession>A0A091BHV7</accession>
<dbReference type="RefSeq" id="WP_026816476.1">
    <property type="nucleotide sequence ID" value="NZ_AUFF01000002.1"/>
</dbReference>
<evidence type="ECO:0000313" key="2">
    <source>
        <dbReference type="Proteomes" id="UP000029391"/>
    </source>
</evidence>
<reference evidence="1 2" key="1">
    <citation type="submission" date="2013-09" db="EMBL/GenBank/DDBJ databases">
        <title>Genome sequencing of Arenimonas composti.</title>
        <authorList>
            <person name="Chen F."/>
            <person name="Wang G."/>
        </authorList>
    </citation>
    <scope>NUCLEOTIDE SEQUENCE [LARGE SCALE GENOMIC DNA]</scope>
    <source>
        <strain evidence="1 2">TR7-09</strain>
    </source>
</reference>
<protein>
    <recommendedName>
        <fullName evidence="3">HEAT repeat domain-containing protein</fullName>
    </recommendedName>
</protein>
<evidence type="ECO:0000313" key="1">
    <source>
        <dbReference type="EMBL" id="KFN51336.1"/>
    </source>
</evidence>
<dbReference type="EMBL" id="AWXU01000007">
    <property type="protein sequence ID" value="KFN51336.1"/>
    <property type="molecule type" value="Genomic_DNA"/>
</dbReference>
<sequence>MTAQLRETGMARATIGSGAGMIHGGLVALALALPAVRVASAAELDMDRAALRTDAPATASADVDPSRRIALSDAQAVADLLAGLLRHPDEAVRRDAATALGKMGPAARSALVALQEAYDREFELLPVGTLIGPGSTMAVIGSAMLRIRSGTAPPDSGPVCADPEAR</sequence>
<dbReference type="InterPro" id="IPR016024">
    <property type="entry name" value="ARM-type_fold"/>
</dbReference>
<proteinExistence type="predicted"/>
<gene>
    <name evidence="1" type="ORF">P873_03450</name>
</gene>
<comment type="caution">
    <text evidence="1">The sequence shown here is derived from an EMBL/GenBank/DDBJ whole genome shotgun (WGS) entry which is preliminary data.</text>
</comment>
<name>A0A091BHV7_9GAMM</name>
<dbReference type="STRING" id="1121013.GCA_000426365_01082"/>
<dbReference type="Gene3D" id="1.25.10.10">
    <property type="entry name" value="Leucine-rich Repeat Variant"/>
    <property type="match status" value="1"/>
</dbReference>
<dbReference type="SUPFAM" id="SSF48371">
    <property type="entry name" value="ARM repeat"/>
    <property type="match status" value="1"/>
</dbReference>
<keyword evidence="2" id="KW-1185">Reference proteome</keyword>
<dbReference type="InterPro" id="IPR011989">
    <property type="entry name" value="ARM-like"/>
</dbReference>
<evidence type="ECO:0008006" key="3">
    <source>
        <dbReference type="Google" id="ProtNLM"/>
    </source>
</evidence>
<dbReference type="Proteomes" id="UP000029391">
    <property type="component" value="Unassembled WGS sequence"/>
</dbReference>
<dbReference type="AlphaFoldDB" id="A0A091BHV7"/>
<organism evidence="1 2">
    <name type="scientific">Arenimonas composti TR7-09 = DSM 18010</name>
    <dbReference type="NCBI Taxonomy" id="1121013"/>
    <lineage>
        <taxon>Bacteria</taxon>
        <taxon>Pseudomonadati</taxon>
        <taxon>Pseudomonadota</taxon>
        <taxon>Gammaproteobacteria</taxon>
        <taxon>Lysobacterales</taxon>
        <taxon>Lysobacteraceae</taxon>
        <taxon>Arenimonas</taxon>
    </lineage>
</organism>